<dbReference type="PANTHER" id="PTHR44757">
    <property type="entry name" value="DIGUANYLATE CYCLASE DGCP"/>
    <property type="match status" value="1"/>
</dbReference>
<evidence type="ECO:0000259" key="4">
    <source>
        <dbReference type="PROSITE" id="PS50887"/>
    </source>
</evidence>
<gene>
    <name evidence="5" type="ORF">R0H02_14640</name>
</gene>
<protein>
    <submittedName>
        <fullName evidence="5">EAL domain-containing protein</fullName>
    </submittedName>
</protein>
<dbReference type="SUPFAM" id="SSF55073">
    <property type="entry name" value="Nucleotide cyclase"/>
    <property type="match status" value="1"/>
</dbReference>
<proteinExistence type="predicted"/>
<dbReference type="SUPFAM" id="SSF55785">
    <property type="entry name" value="PYP-like sensor domain (PAS domain)"/>
    <property type="match status" value="1"/>
</dbReference>
<dbReference type="AlphaFoldDB" id="A0AB35RNG0"/>
<dbReference type="Gene3D" id="3.30.70.270">
    <property type="match status" value="1"/>
</dbReference>
<dbReference type="Pfam" id="PF05228">
    <property type="entry name" value="CHASE4"/>
    <property type="match status" value="1"/>
</dbReference>
<dbReference type="InterPro" id="IPR052155">
    <property type="entry name" value="Biofilm_reg_signaling"/>
</dbReference>
<dbReference type="PROSITE" id="PS50887">
    <property type="entry name" value="GGDEF"/>
    <property type="match status" value="1"/>
</dbReference>
<dbReference type="Gene3D" id="3.30.450.20">
    <property type="entry name" value="PAS domain"/>
    <property type="match status" value="1"/>
</dbReference>
<evidence type="ECO:0000256" key="1">
    <source>
        <dbReference type="SAM" id="Phobius"/>
    </source>
</evidence>
<dbReference type="InterPro" id="IPR000160">
    <property type="entry name" value="GGDEF_dom"/>
</dbReference>
<feature type="transmembrane region" description="Helical" evidence="1">
    <location>
        <begin position="259"/>
        <end position="283"/>
    </location>
</feature>
<dbReference type="PROSITE" id="PS50112">
    <property type="entry name" value="PAS"/>
    <property type="match status" value="1"/>
</dbReference>
<dbReference type="Pfam" id="PF00989">
    <property type="entry name" value="PAS"/>
    <property type="match status" value="1"/>
</dbReference>
<dbReference type="Gene3D" id="3.20.20.450">
    <property type="entry name" value="EAL domain"/>
    <property type="match status" value="1"/>
</dbReference>
<reference evidence="5 6" key="1">
    <citation type="submission" date="2023-10" db="EMBL/GenBank/DDBJ databases">
        <title>Phytobacter spp. The emergence of a new genus of hospital-origin enterobacteria encoding carbapenemases in Argentina.</title>
        <authorList>
            <person name="Vay C."/>
            <person name="Almuzara M."/>
            <person name="Traglia G.M."/>
            <person name="Campos J."/>
        </authorList>
    </citation>
    <scope>NUCLEOTIDE SEQUENCE [LARGE SCALE GENOMIC DNA]</scope>
    <source>
        <strain evidence="5 6">CVMA36</strain>
    </source>
</reference>
<dbReference type="InterPro" id="IPR029787">
    <property type="entry name" value="Nucleotide_cyclase"/>
</dbReference>
<feature type="domain" description="PAS" evidence="2">
    <location>
        <begin position="310"/>
        <end position="357"/>
    </location>
</feature>
<dbReference type="InterPro" id="IPR013767">
    <property type="entry name" value="PAS_fold"/>
</dbReference>
<dbReference type="SUPFAM" id="SSF141868">
    <property type="entry name" value="EAL domain-like"/>
    <property type="match status" value="1"/>
</dbReference>
<dbReference type="PANTHER" id="PTHR44757:SF10">
    <property type="entry name" value="MEMBRANE PROTEIN"/>
    <property type="match status" value="1"/>
</dbReference>
<dbReference type="InterPro" id="IPR007892">
    <property type="entry name" value="CHASE4"/>
</dbReference>
<dbReference type="CDD" id="cd00130">
    <property type="entry name" value="PAS"/>
    <property type="match status" value="1"/>
</dbReference>
<dbReference type="CDD" id="cd01948">
    <property type="entry name" value="EAL"/>
    <property type="match status" value="1"/>
</dbReference>
<dbReference type="InterPro" id="IPR043128">
    <property type="entry name" value="Rev_trsase/Diguanyl_cyclase"/>
</dbReference>
<keyword evidence="1" id="KW-1133">Transmembrane helix</keyword>
<feature type="transmembrane region" description="Helical" evidence="1">
    <location>
        <begin position="26"/>
        <end position="45"/>
    </location>
</feature>
<dbReference type="Proteomes" id="UP001286589">
    <property type="component" value="Unassembled WGS sequence"/>
</dbReference>
<feature type="domain" description="GGDEF" evidence="4">
    <location>
        <begin position="465"/>
        <end position="598"/>
    </location>
</feature>
<dbReference type="NCBIfam" id="TIGR00254">
    <property type="entry name" value="GGDEF"/>
    <property type="match status" value="1"/>
</dbReference>
<dbReference type="NCBIfam" id="TIGR00229">
    <property type="entry name" value="sensory_box"/>
    <property type="match status" value="1"/>
</dbReference>
<dbReference type="InterPro" id="IPR035965">
    <property type="entry name" value="PAS-like_dom_sf"/>
</dbReference>
<dbReference type="InterPro" id="IPR000014">
    <property type="entry name" value="PAS"/>
</dbReference>
<keyword evidence="1" id="KW-0812">Transmembrane</keyword>
<organism evidence="5 6">
    <name type="scientific">Phytobacter ursingii</name>
    <dbReference type="NCBI Taxonomy" id="1972431"/>
    <lineage>
        <taxon>Bacteria</taxon>
        <taxon>Pseudomonadati</taxon>
        <taxon>Pseudomonadota</taxon>
        <taxon>Gammaproteobacteria</taxon>
        <taxon>Enterobacterales</taxon>
        <taxon>Enterobacteriaceae</taxon>
        <taxon>Phytobacter</taxon>
    </lineage>
</organism>
<dbReference type="SMART" id="SM00091">
    <property type="entry name" value="PAS"/>
    <property type="match status" value="1"/>
</dbReference>
<dbReference type="CDD" id="cd01949">
    <property type="entry name" value="GGDEF"/>
    <property type="match status" value="1"/>
</dbReference>
<dbReference type="Pfam" id="PF00990">
    <property type="entry name" value="GGDEF"/>
    <property type="match status" value="1"/>
</dbReference>
<evidence type="ECO:0000313" key="6">
    <source>
        <dbReference type="Proteomes" id="UP001286589"/>
    </source>
</evidence>
<dbReference type="SMART" id="SM00267">
    <property type="entry name" value="GGDEF"/>
    <property type="match status" value="1"/>
</dbReference>
<evidence type="ECO:0000259" key="2">
    <source>
        <dbReference type="PROSITE" id="PS50112"/>
    </source>
</evidence>
<dbReference type="EMBL" id="JAWJAC010000008">
    <property type="protein sequence ID" value="MDV2863701.1"/>
    <property type="molecule type" value="Genomic_DNA"/>
</dbReference>
<sequence>MNWKAFTNHKRNTEQSRNLVKKTFTVIIPLLTVIFLTALVSLLSLTHDMNTARDRHDRQILKKALLYRQESIRSQVENYSDWGEAYEHLHKELDTGWAWGSQNLGESFFKVLGYEGVFILSHEGMTRYSVVDGQCDTEPLDDWTGTKITANLQRDVDANHGAAVSHLILSKQGISIVAGAAIRIGGDNNVIAVPGKPSLMVFVYRLTPAKLISLGAEYGIRNVRLAGAGDPDDDMSITLSDVNGDNAVLTWDSQNPGRALILFQLPLFIVLIILTFFLIVMMMRNLLLKAKIIDENVFLLDKTHLALAESEKRFRDVMEITTDWLWEADAHLKITWLSERFSVITGLHSQDWMGRNLTGLFPDEGEELLDWRKRQPSGASLKLTNRRYLSSRSGTYYCNLVAKYILFPDGTPGFRGAVTDVTAEVEALRRVQYLSYHDELTGLPNRSHMKDFLTGQLLANAGKDHPVALISLDLDKFKQVNDTFGHATGDALLAEVSARLKKCIQNGDLASRQGGDEFIVLLDNIGGTHAVDVICRKIIDEISMPYKIHGNEISIGVSLGVALSPLQGNNPSDLLRFADLALYHAKNSGRSTWVYYRSDMSEQLSQRLSMEAELRAAIFDGQLFLCYQPRFNVKDNKIDAVEALVRWLHPLRGILTPDHFIPLAEESGLIINLSDWVLNKACEEVMQYSETISVSVNISAIEFQSSNFADRVKSILEKTCFPAERLEIEVTESVVLMDPDRTFTAMKSLRELGVRFLIDDFGTGYASISYLHNFKFDGIKLDKSFTTAMGKDSDNKKIVESIIDLGKAYCLEVTAEGVENAEQLAFLKAHHCDVVQGYFIGKPVKISELKVEFQ</sequence>
<comment type="caution">
    <text evidence="5">The sequence shown here is derived from an EMBL/GenBank/DDBJ whole genome shotgun (WGS) entry which is preliminary data.</text>
</comment>
<dbReference type="SMART" id="SM00052">
    <property type="entry name" value="EAL"/>
    <property type="match status" value="1"/>
</dbReference>
<accession>A0AB35RNG0</accession>
<dbReference type="RefSeq" id="WP_317101564.1">
    <property type="nucleotide sequence ID" value="NZ_JAWJAC010000008.1"/>
</dbReference>
<dbReference type="InterPro" id="IPR001633">
    <property type="entry name" value="EAL_dom"/>
</dbReference>
<evidence type="ECO:0000313" key="5">
    <source>
        <dbReference type="EMBL" id="MDV2863701.1"/>
    </source>
</evidence>
<evidence type="ECO:0000259" key="3">
    <source>
        <dbReference type="PROSITE" id="PS50883"/>
    </source>
</evidence>
<keyword evidence="6" id="KW-1185">Reference proteome</keyword>
<dbReference type="PROSITE" id="PS50883">
    <property type="entry name" value="EAL"/>
    <property type="match status" value="1"/>
</dbReference>
<feature type="domain" description="EAL" evidence="3">
    <location>
        <begin position="607"/>
        <end position="854"/>
    </location>
</feature>
<dbReference type="InterPro" id="IPR035919">
    <property type="entry name" value="EAL_sf"/>
</dbReference>
<keyword evidence="1" id="KW-0472">Membrane</keyword>
<name>A0AB35RNG0_9ENTR</name>
<dbReference type="GO" id="GO:0006355">
    <property type="term" value="P:regulation of DNA-templated transcription"/>
    <property type="evidence" value="ECO:0007669"/>
    <property type="project" value="InterPro"/>
</dbReference>
<dbReference type="Pfam" id="PF00563">
    <property type="entry name" value="EAL"/>
    <property type="match status" value="1"/>
</dbReference>